<dbReference type="Proteomes" id="UP001210865">
    <property type="component" value="Chromosome"/>
</dbReference>
<keyword evidence="7 9" id="KW-1133">Transmembrane helix</keyword>
<dbReference type="NCBIfam" id="TIGR03472">
    <property type="entry name" value="HpnI"/>
    <property type="match status" value="1"/>
</dbReference>
<dbReference type="PANTHER" id="PTHR12726">
    <property type="entry name" value="CERAMIDE GLUCOSYLTRANSFERASE"/>
    <property type="match status" value="1"/>
</dbReference>
<evidence type="ECO:0000256" key="5">
    <source>
        <dbReference type="ARBA" id="ARBA00022679"/>
    </source>
</evidence>
<proteinExistence type="predicted"/>
<organism evidence="10 11">
    <name type="scientific">Sphingomonas abietis</name>
    <dbReference type="NCBI Taxonomy" id="3012344"/>
    <lineage>
        <taxon>Bacteria</taxon>
        <taxon>Pseudomonadati</taxon>
        <taxon>Pseudomonadota</taxon>
        <taxon>Alphaproteobacteria</taxon>
        <taxon>Sphingomonadales</taxon>
        <taxon>Sphingomonadaceae</taxon>
        <taxon>Sphingomonas</taxon>
    </lineage>
</organism>
<evidence type="ECO:0000256" key="8">
    <source>
        <dbReference type="ARBA" id="ARBA00023136"/>
    </source>
</evidence>
<protein>
    <submittedName>
        <fullName evidence="10">Bacteriohopanetetrol glucosamine biosynthesis glycosyltransferase HpnI</fullName>
    </submittedName>
</protein>
<evidence type="ECO:0000256" key="9">
    <source>
        <dbReference type="SAM" id="Phobius"/>
    </source>
</evidence>
<evidence type="ECO:0000256" key="7">
    <source>
        <dbReference type="ARBA" id="ARBA00022989"/>
    </source>
</evidence>
<sequence length="371" mass="38946">MPGFIPDILTTIAMIGCAYTVTGAVLAGRWRAPPPPRRDARAWPSITMLKPLYGPEPDLAAKLNGFLDQDYPGAIAMLCGVADPADPALASVPARAVRMVSAARHGSNAKVSNLVNMSGAADGDILILSDSDMIVPRDYASRVVAALEAPGVGAVTLPYAGLGETGGWSRMAAAGISWGFLPGVMVGLATGMAKPCMGSTIALRRETLDAIGGFARFGDLLADDHAIGAAVREQGLSVAVPPLIVTHGCTETGLRALVAHELRWNATVRMLDPAGYAGSLVTHPLAWALIAWIAGAGGWVLAAAIACRLILAARIDYVVGRRTAPLWWLPARDLLSFGIAVAAFFTRRVDWRGARLHMADDGRMTAETETH</sequence>
<feature type="transmembrane region" description="Helical" evidence="9">
    <location>
        <begin position="12"/>
        <end position="32"/>
    </location>
</feature>
<keyword evidence="8 9" id="KW-0472">Membrane</keyword>
<evidence type="ECO:0000256" key="4">
    <source>
        <dbReference type="ARBA" id="ARBA00022676"/>
    </source>
</evidence>
<reference evidence="10 11" key="1">
    <citation type="submission" date="2022-12" db="EMBL/GenBank/DDBJ databases">
        <title>Sphingomonas abieness sp. nov., an endophytic bacterium isolated from Abies koreana.</title>
        <authorList>
            <person name="Jiang L."/>
            <person name="Lee J."/>
        </authorList>
    </citation>
    <scope>NUCLEOTIDE SEQUENCE [LARGE SCALE GENOMIC DNA]</scope>
    <source>
        <strain evidence="11">PAMB 00755</strain>
    </source>
</reference>
<dbReference type="InterPro" id="IPR017835">
    <property type="entry name" value="Hopen-assoc_HpnI"/>
</dbReference>
<evidence type="ECO:0000313" key="10">
    <source>
        <dbReference type="EMBL" id="WBO22995.1"/>
    </source>
</evidence>
<accession>A0ABY7NQA9</accession>
<evidence type="ECO:0000313" key="11">
    <source>
        <dbReference type="Proteomes" id="UP001210865"/>
    </source>
</evidence>
<evidence type="ECO:0000256" key="1">
    <source>
        <dbReference type="ARBA" id="ARBA00004141"/>
    </source>
</evidence>
<dbReference type="InterPro" id="IPR025993">
    <property type="entry name" value="Ceramide_glucosylTrfase"/>
</dbReference>
<evidence type="ECO:0000256" key="6">
    <source>
        <dbReference type="ARBA" id="ARBA00022692"/>
    </source>
</evidence>
<dbReference type="SUPFAM" id="SSF53448">
    <property type="entry name" value="Nucleotide-diphospho-sugar transferases"/>
    <property type="match status" value="1"/>
</dbReference>
<dbReference type="Pfam" id="PF13506">
    <property type="entry name" value="Glyco_transf_21"/>
    <property type="match status" value="1"/>
</dbReference>
<keyword evidence="5" id="KW-0808">Transferase</keyword>
<dbReference type="RefSeq" id="WP_270077632.1">
    <property type="nucleotide sequence ID" value="NZ_CP115174.1"/>
</dbReference>
<dbReference type="InterPro" id="IPR029044">
    <property type="entry name" value="Nucleotide-diphossugar_trans"/>
</dbReference>
<evidence type="ECO:0000256" key="3">
    <source>
        <dbReference type="ARBA" id="ARBA00004991"/>
    </source>
</evidence>
<dbReference type="Gene3D" id="3.90.550.10">
    <property type="entry name" value="Spore Coat Polysaccharide Biosynthesis Protein SpsA, Chain A"/>
    <property type="match status" value="1"/>
</dbReference>
<comment type="pathway">
    <text evidence="3">Sphingolipid metabolism.</text>
</comment>
<keyword evidence="6 9" id="KW-0812">Transmembrane</keyword>
<gene>
    <name evidence="10" type="primary">hpnI</name>
    <name evidence="10" type="ORF">PBT88_02315</name>
</gene>
<keyword evidence="4" id="KW-0328">Glycosyltransferase</keyword>
<dbReference type="PANTHER" id="PTHR12726:SF0">
    <property type="entry name" value="CERAMIDE GLUCOSYLTRANSFERASE"/>
    <property type="match status" value="1"/>
</dbReference>
<dbReference type="EMBL" id="CP115174">
    <property type="protein sequence ID" value="WBO22995.1"/>
    <property type="molecule type" value="Genomic_DNA"/>
</dbReference>
<name>A0ABY7NQA9_9SPHN</name>
<keyword evidence="11" id="KW-1185">Reference proteome</keyword>
<evidence type="ECO:0000256" key="2">
    <source>
        <dbReference type="ARBA" id="ARBA00004760"/>
    </source>
</evidence>
<comment type="subcellular location">
    <subcellularLocation>
        <location evidence="1">Membrane</location>
        <topology evidence="1">Multi-pass membrane protein</topology>
    </subcellularLocation>
</comment>
<comment type="pathway">
    <text evidence="2">Lipid metabolism; sphingolipid metabolism.</text>
</comment>
<feature type="transmembrane region" description="Helical" evidence="9">
    <location>
        <begin position="285"/>
        <end position="311"/>
    </location>
</feature>